<dbReference type="RefSeq" id="XP_027611969.1">
    <property type="nucleotide sequence ID" value="XM_027756168.1"/>
</dbReference>
<dbReference type="Proteomes" id="UP000287166">
    <property type="component" value="Unassembled WGS sequence"/>
</dbReference>
<keyword evidence="1" id="KW-0732">Signal</keyword>
<sequence length="69" mass="7667">MGFITVMAVSIGLIALAWSLPYSQLDPQLDDATVDNLSGLPERQRIVEHPFMHLPLHGRIPDSALLFLK</sequence>
<name>A0A401GFU1_9APHY</name>
<reference evidence="2 3" key="1">
    <citation type="journal article" date="2018" name="Sci. Rep.">
        <title>Genome sequence of the cauliflower mushroom Sparassis crispa (Hanabiratake) and its association with beneficial usage.</title>
        <authorList>
            <person name="Kiyama R."/>
            <person name="Furutani Y."/>
            <person name="Kawaguchi K."/>
            <person name="Nakanishi T."/>
        </authorList>
    </citation>
    <scope>NUCLEOTIDE SEQUENCE [LARGE SCALE GENOMIC DNA]</scope>
</reference>
<organism evidence="2 3">
    <name type="scientific">Sparassis crispa</name>
    <dbReference type="NCBI Taxonomy" id="139825"/>
    <lineage>
        <taxon>Eukaryota</taxon>
        <taxon>Fungi</taxon>
        <taxon>Dikarya</taxon>
        <taxon>Basidiomycota</taxon>
        <taxon>Agaricomycotina</taxon>
        <taxon>Agaricomycetes</taxon>
        <taxon>Polyporales</taxon>
        <taxon>Sparassidaceae</taxon>
        <taxon>Sparassis</taxon>
    </lineage>
</organism>
<proteinExistence type="predicted"/>
<comment type="caution">
    <text evidence="2">The sequence shown here is derived from an EMBL/GenBank/DDBJ whole genome shotgun (WGS) entry which is preliminary data.</text>
</comment>
<dbReference type="InParanoid" id="A0A401GFU1"/>
<feature type="signal peptide" evidence="1">
    <location>
        <begin position="1"/>
        <end position="19"/>
    </location>
</feature>
<feature type="chain" id="PRO_5019307208" evidence="1">
    <location>
        <begin position="20"/>
        <end position="69"/>
    </location>
</feature>
<dbReference type="EMBL" id="BFAD01000003">
    <property type="protein sequence ID" value="GBE81056.1"/>
    <property type="molecule type" value="Genomic_DNA"/>
</dbReference>
<dbReference type="AlphaFoldDB" id="A0A401GFU1"/>
<keyword evidence="3" id="KW-1185">Reference proteome</keyword>
<dbReference type="GeneID" id="38777973"/>
<accession>A0A401GFU1</accession>
<evidence type="ECO:0000313" key="3">
    <source>
        <dbReference type="Proteomes" id="UP000287166"/>
    </source>
</evidence>
<gene>
    <name evidence="2" type="ORF">SCP_0307800</name>
</gene>
<evidence type="ECO:0000313" key="2">
    <source>
        <dbReference type="EMBL" id="GBE81056.1"/>
    </source>
</evidence>
<protein>
    <submittedName>
        <fullName evidence="2">Uncharacterized protein</fullName>
    </submittedName>
</protein>
<evidence type="ECO:0000256" key="1">
    <source>
        <dbReference type="SAM" id="SignalP"/>
    </source>
</evidence>